<dbReference type="AlphaFoldDB" id="A0A7S2A8K3"/>
<gene>
    <name evidence="1" type="ORF">OSIN01602_LOCUS20865</name>
</gene>
<organism evidence="1">
    <name type="scientific">Trieres chinensis</name>
    <name type="common">Marine centric diatom</name>
    <name type="synonym">Odontella sinensis</name>
    <dbReference type="NCBI Taxonomy" id="1514140"/>
    <lineage>
        <taxon>Eukaryota</taxon>
        <taxon>Sar</taxon>
        <taxon>Stramenopiles</taxon>
        <taxon>Ochrophyta</taxon>
        <taxon>Bacillariophyta</taxon>
        <taxon>Mediophyceae</taxon>
        <taxon>Biddulphiophycidae</taxon>
        <taxon>Eupodiscales</taxon>
        <taxon>Parodontellaceae</taxon>
        <taxon>Trieres</taxon>
    </lineage>
</organism>
<dbReference type="EMBL" id="HBGO01036095">
    <property type="protein sequence ID" value="CAD9360563.1"/>
    <property type="molecule type" value="Transcribed_RNA"/>
</dbReference>
<name>A0A7S2A8K3_TRICV</name>
<evidence type="ECO:0000313" key="1">
    <source>
        <dbReference type="EMBL" id="CAD9360563.1"/>
    </source>
</evidence>
<accession>A0A7S2A8K3</accession>
<reference evidence="1" key="1">
    <citation type="submission" date="2021-01" db="EMBL/GenBank/DDBJ databases">
        <authorList>
            <person name="Corre E."/>
            <person name="Pelletier E."/>
            <person name="Niang G."/>
            <person name="Scheremetjew M."/>
            <person name="Finn R."/>
            <person name="Kale V."/>
            <person name="Holt S."/>
            <person name="Cochrane G."/>
            <person name="Meng A."/>
            <person name="Brown T."/>
            <person name="Cohen L."/>
        </authorList>
    </citation>
    <scope>NUCLEOTIDE SEQUENCE</scope>
    <source>
        <strain evidence="1">Grunow 1884</strain>
    </source>
</reference>
<proteinExistence type="predicted"/>
<sequence length="99" mass="10736">MELRASYIPNSYLLIPPSRPARISHPQQTVQQHKDAQVRRLFTNSSKMMQPKNKMALINFRMPAASGSNTSEVESACGGCRGHPALTPTPGAQAMATAT</sequence>
<protein>
    <submittedName>
        <fullName evidence="1">Uncharacterized protein</fullName>
    </submittedName>
</protein>